<proteinExistence type="predicted"/>
<sequence length="146" mass="15190">MSLLLVIGAITDIRERRLANWLSLALLLFGLAYGFSLGGFAEMGWHGAHAAIALLVGMTLFALGVIGGGDAKFYAGAAAYFPISAGLDLLLWVALSGGGAVIGWFGLRMVLRREKPSPESLQAKFPYGVAIAAGALLVGWQVVGNA</sequence>
<comment type="subcellular location">
    <subcellularLocation>
        <location evidence="1">Cell membrane</location>
        <topology evidence="1">Multi-pass membrane protein</topology>
    </subcellularLocation>
</comment>
<dbReference type="RefSeq" id="WP_354144375.1">
    <property type="nucleotide sequence ID" value="NZ_JAZDQV010000004.1"/>
</dbReference>
<dbReference type="Pfam" id="PF01478">
    <property type="entry name" value="Peptidase_A24"/>
    <property type="match status" value="1"/>
</dbReference>
<dbReference type="EMBL" id="JAZDQV010000004">
    <property type="protein sequence ID" value="MEE1877273.1"/>
    <property type="molecule type" value="Genomic_DNA"/>
</dbReference>
<reference evidence="8 9" key="1">
    <citation type="submission" date="2024-01" db="EMBL/GenBank/DDBJ databases">
        <title>The genome sequence of Erythrobacteraceae sp. strain 1XM1-14.</title>
        <authorList>
            <person name="Liu Y."/>
        </authorList>
    </citation>
    <scope>NUCLEOTIDE SEQUENCE [LARGE SCALE GENOMIC DNA]</scope>
    <source>
        <strain evidence="8 9">1XM1-14</strain>
    </source>
</reference>
<feature type="transmembrane region" description="Helical" evidence="6">
    <location>
        <begin position="78"/>
        <end position="105"/>
    </location>
</feature>
<evidence type="ECO:0000256" key="1">
    <source>
        <dbReference type="ARBA" id="ARBA00004651"/>
    </source>
</evidence>
<evidence type="ECO:0000256" key="5">
    <source>
        <dbReference type="ARBA" id="ARBA00023136"/>
    </source>
</evidence>
<evidence type="ECO:0000259" key="7">
    <source>
        <dbReference type="Pfam" id="PF01478"/>
    </source>
</evidence>
<dbReference type="PANTHER" id="PTHR36506">
    <property type="entry name" value="PREFLAGELLIN PEPTIDASE"/>
    <property type="match status" value="1"/>
</dbReference>
<dbReference type="GO" id="GO:0004190">
    <property type="term" value="F:aspartic-type endopeptidase activity"/>
    <property type="evidence" value="ECO:0007669"/>
    <property type="project" value="UniProtKB-EC"/>
</dbReference>
<name>A0ABU7GDV0_9SPHN</name>
<evidence type="ECO:0000256" key="4">
    <source>
        <dbReference type="ARBA" id="ARBA00022989"/>
    </source>
</evidence>
<dbReference type="EC" id="3.4.23.43" evidence="8"/>
<keyword evidence="4 6" id="KW-1133">Transmembrane helix</keyword>
<dbReference type="Proteomes" id="UP001343492">
    <property type="component" value="Unassembled WGS sequence"/>
</dbReference>
<dbReference type="InterPro" id="IPR052218">
    <property type="entry name" value="Preflagellin_Peptidase"/>
</dbReference>
<feature type="transmembrane region" description="Helical" evidence="6">
    <location>
        <begin position="21"/>
        <end position="41"/>
    </location>
</feature>
<dbReference type="PANTHER" id="PTHR36506:SF1">
    <property type="entry name" value="PREFLAGELLIN PEPTIDASE"/>
    <property type="match status" value="1"/>
</dbReference>
<evidence type="ECO:0000256" key="6">
    <source>
        <dbReference type="SAM" id="Phobius"/>
    </source>
</evidence>
<evidence type="ECO:0000256" key="2">
    <source>
        <dbReference type="ARBA" id="ARBA00022475"/>
    </source>
</evidence>
<accession>A0ABU7GDV0</accession>
<protein>
    <submittedName>
        <fullName evidence="8">Prepilin peptidase</fullName>
        <ecNumber evidence="8">3.4.23.43</ecNumber>
    </submittedName>
</protein>
<keyword evidence="5 6" id="KW-0472">Membrane</keyword>
<organism evidence="8 9">
    <name type="scientific">Altererythrobacter litoralis</name>
    <dbReference type="NCBI Taxonomy" id="3113904"/>
    <lineage>
        <taxon>Bacteria</taxon>
        <taxon>Pseudomonadati</taxon>
        <taxon>Pseudomonadota</taxon>
        <taxon>Alphaproteobacteria</taxon>
        <taxon>Sphingomonadales</taxon>
        <taxon>Erythrobacteraceae</taxon>
        <taxon>Altererythrobacter</taxon>
    </lineage>
</organism>
<keyword evidence="9" id="KW-1185">Reference proteome</keyword>
<dbReference type="InterPro" id="IPR000045">
    <property type="entry name" value="Prepilin_IV_endopep_pep"/>
</dbReference>
<evidence type="ECO:0000313" key="9">
    <source>
        <dbReference type="Proteomes" id="UP001343492"/>
    </source>
</evidence>
<keyword evidence="8" id="KW-0378">Hydrolase</keyword>
<gene>
    <name evidence="8" type="ORF">VRS74_06190</name>
</gene>
<evidence type="ECO:0000256" key="3">
    <source>
        <dbReference type="ARBA" id="ARBA00022692"/>
    </source>
</evidence>
<keyword evidence="2" id="KW-1003">Cell membrane</keyword>
<feature type="transmembrane region" description="Helical" evidence="6">
    <location>
        <begin position="47"/>
        <end position="66"/>
    </location>
</feature>
<comment type="caution">
    <text evidence="8">The sequence shown here is derived from an EMBL/GenBank/DDBJ whole genome shotgun (WGS) entry which is preliminary data.</text>
</comment>
<keyword evidence="3 6" id="KW-0812">Transmembrane</keyword>
<evidence type="ECO:0000313" key="8">
    <source>
        <dbReference type="EMBL" id="MEE1877273.1"/>
    </source>
</evidence>
<dbReference type="Gene3D" id="1.20.120.1220">
    <property type="match status" value="1"/>
</dbReference>
<feature type="transmembrane region" description="Helical" evidence="6">
    <location>
        <begin position="125"/>
        <end position="143"/>
    </location>
</feature>
<feature type="domain" description="Prepilin type IV endopeptidase peptidase" evidence="7">
    <location>
        <begin position="3"/>
        <end position="99"/>
    </location>
</feature>